<evidence type="ECO:0000256" key="1">
    <source>
        <dbReference type="ARBA" id="ARBA00004571"/>
    </source>
</evidence>
<evidence type="ECO:0000313" key="9">
    <source>
        <dbReference type="EMBL" id="PWG78926.1"/>
    </source>
</evidence>
<dbReference type="SUPFAM" id="SSF56935">
    <property type="entry name" value="Porins"/>
    <property type="match status" value="1"/>
</dbReference>
<protein>
    <recommendedName>
        <fullName evidence="8">TonB-dependent receptor plug domain-containing protein</fullName>
    </recommendedName>
</protein>
<dbReference type="Pfam" id="PF07715">
    <property type="entry name" value="Plug"/>
    <property type="match status" value="1"/>
</dbReference>
<evidence type="ECO:0000256" key="6">
    <source>
        <dbReference type="ARBA" id="ARBA00023237"/>
    </source>
</evidence>
<dbReference type="InterPro" id="IPR012910">
    <property type="entry name" value="Plug_dom"/>
</dbReference>
<keyword evidence="6 7" id="KW-0998">Cell outer membrane</keyword>
<keyword evidence="10" id="KW-1185">Reference proteome</keyword>
<dbReference type="InterPro" id="IPR039426">
    <property type="entry name" value="TonB-dep_rcpt-like"/>
</dbReference>
<proteinExistence type="inferred from homology"/>
<evidence type="ECO:0000256" key="3">
    <source>
        <dbReference type="ARBA" id="ARBA00022452"/>
    </source>
</evidence>
<evidence type="ECO:0000256" key="7">
    <source>
        <dbReference type="PROSITE-ProRule" id="PRU01360"/>
    </source>
</evidence>
<dbReference type="InterPro" id="IPR008969">
    <property type="entry name" value="CarboxyPept-like_regulatory"/>
</dbReference>
<dbReference type="Gene3D" id="2.40.170.20">
    <property type="entry name" value="TonB-dependent receptor, beta-barrel domain"/>
    <property type="match status" value="1"/>
</dbReference>
<dbReference type="OrthoDB" id="9768177at2"/>
<evidence type="ECO:0000259" key="8">
    <source>
        <dbReference type="Pfam" id="PF07715"/>
    </source>
</evidence>
<evidence type="ECO:0000256" key="4">
    <source>
        <dbReference type="ARBA" id="ARBA00022692"/>
    </source>
</evidence>
<name>A0A2U2PBZ5_9SPHI</name>
<dbReference type="RefSeq" id="WP_109417563.1">
    <property type="nucleotide sequence ID" value="NZ_QEAS01000019.1"/>
</dbReference>
<dbReference type="SUPFAM" id="SSF49464">
    <property type="entry name" value="Carboxypeptidase regulatory domain-like"/>
    <property type="match status" value="1"/>
</dbReference>
<feature type="domain" description="TonB-dependent receptor plug" evidence="8">
    <location>
        <begin position="210"/>
        <end position="332"/>
    </location>
</feature>
<dbReference type="InterPro" id="IPR037066">
    <property type="entry name" value="Plug_dom_sf"/>
</dbReference>
<dbReference type="Gene3D" id="2.60.40.1120">
    <property type="entry name" value="Carboxypeptidase-like, regulatory domain"/>
    <property type="match status" value="1"/>
</dbReference>
<dbReference type="Proteomes" id="UP000245647">
    <property type="component" value="Unassembled WGS sequence"/>
</dbReference>
<organism evidence="9 10">
    <name type="scientific">Pararcticibacter amylolyticus</name>
    <dbReference type="NCBI Taxonomy" id="2173175"/>
    <lineage>
        <taxon>Bacteria</taxon>
        <taxon>Pseudomonadati</taxon>
        <taxon>Bacteroidota</taxon>
        <taxon>Sphingobacteriia</taxon>
        <taxon>Sphingobacteriales</taxon>
        <taxon>Sphingobacteriaceae</taxon>
        <taxon>Pararcticibacter</taxon>
    </lineage>
</organism>
<dbReference type="Gene3D" id="2.170.130.10">
    <property type="entry name" value="TonB-dependent receptor, plug domain"/>
    <property type="match status" value="1"/>
</dbReference>
<evidence type="ECO:0000256" key="2">
    <source>
        <dbReference type="ARBA" id="ARBA00022448"/>
    </source>
</evidence>
<comment type="subcellular location">
    <subcellularLocation>
        <location evidence="1 7">Cell outer membrane</location>
        <topology evidence="1 7">Multi-pass membrane protein</topology>
    </subcellularLocation>
</comment>
<gene>
    <name evidence="9" type="ORF">DDR33_19945</name>
</gene>
<keyword evidence="3 7" id="KW-1134">Transmembrane beta strand</keyword>
<evidence type="ECO:0000313" key="10">
    <source>
        <dbReference type="Proteomes" id="UP000245647"/>
    </source>
</evidence>
<evidence type="ECO:0000256" key="5">
    <source>
        <dbReference type="ARBA" id="ARBA00023136"/>
    </source>
</evidence>
<comment type="similarity">
    <text evidence="7">Belongs to the TonB-dependent receptor family.</text>
</comment>
<keyword evidence="5 7" id="KW-0472">Membrane</keyword>
<keyword evidence="2 7" id="KW-0813">Transport</keyword>
<accession>A0A2U2PBZ5</accession>
<keyword evidence="4 7" id="KW-0812">Transmembrane</keyword>
<comment type="caution">
    <text evidence="9">The sequence shown here is derived from an EMBL/GenBank/DDBJ whole genome shotgun (WGS) entry which is preliminary data.</text>
</comment>
<dbReference type="InterPro" id="IPR023996">
    <property type="entry name" value="TonB-dep_OMP_SusC/RagA"/>
</dbReference>
<dbReference type="Pfam" id="PF13715">
    <property type="entry name" value="CarbopepD_reg_2"/>
    <property type="match status" value="1"/>
</dbReference>
<sequence>MKRKLLLLCFLVFCVGLTENFAQRRIPLKNALEKVTQVYGTKFSYEEELLRGKTVNENVLPADKSKSLELVLKDILYPNKLVFLYVQPNYYTVVADNRKDTNAPVSQNPDSFRTITGYVKDSQGDAVIGATVLPVGQSTRAGVSTNSDGQYVLRLREPASALIFSYIGMQSKQVPIAGSDRIDVVLQNDVHMLSEVTVLPVSNGYTVLPKERVTGAATTMTAPDLEKVPAINLIDRIEGVMPGVKADPTTNKISIRGVNSFSGVAPVEPLIVVDGFPMMDVSDRRTNLSEKLGNMQGGAILSRFNPNDIESITVLKDAAASSIWGARAANGVIVITTKKGKEGAPSINFSTNLSFSAPASLNKLNKMSSADYVDFEKELKEKGFVRDTYSGPVTSISNPVTFMNNFSGKTPLSEGLEWMFAVDRGTATIAQRDSALAVLSGLDNRGQIEKYLLRSAVSQQYNLSVSGGANKTNYYVSTNYSKDLPVFKGNKGESIFFTSNLNSSLFNDKLNFRAGFNYNYNNSVNNPVAANTLGGGSFALRPYEMIKDESGNNIQRNLRFRPENTAYTNSLGFLPWTYNPLDELGATDYNSQAHKLIFNTALETMLAKWASFAVSGSLQRTISDQENIDSRDSYAARDMINYGTSYNSTTKKLSYGVPMGGIINLNNLNSWQYNLRTQLNINYQFNEQHRVDFLAGAEVGQSKTKLWVSKRYGFDADTYSFASVNPNVPYNIIEGWSQQLGTGDSQSRGQNRSLSYYSNAALSLFNNKYVVSGSVRFDDFTLTGASRSQRAKPLWSVGGKWDAKAEEFLTNVEWLTNAAVRLTYGMNGTAPANATPHTVIYLATDNQSGPYAYINQPGNPQISWEKVKAWNLGLDLSFLTGRLDITFDVYGKRTSDIVYSLPFNPTYGWTSLPFNASSMKGRGYEFSVKTDWIREKLFKWTSVFNLSYNTNEVTDARLVKSTSFNLVNSGTPMVGLPLDYMYSYRWAGLDDKGQSQVYNKNGEILTIADGNNKLTADDLVYSGRKTAPYFGGFFNNFSYGNLTLGARISYEFGNVLRRPSTENYPTYLNYYGVIGAESDVAKRWKNPGDELITNVPGLTGISDNSLNRYRSSDLLTISGSHIRLQQISLGYNVPVALLRKTFMKSLSVNGSVRNLGILWRKNKDHVDPKYIRTNSYNNLPPTKAYFISLNTSF</sequence>
<reference evidence="9 10" key="1">
    <citation type="submission" date="2018-04" db="EMBL/GenBank/DDBJ databases">
        <title>Pedobacter chongqingensis sp. nov., isolated from a rottenly hemp rope.</title>
        <authorList>
            <person name="Cai Y."/>
        </authorList>
    </citation>
    <scope>NUCLEOTIDE SEQUENCE [LARGE SCALE GENOMIC DNA]</scope>
    <source>
        <strain evidence="9 10">FJ4-8</strain>
    </source>
</reference>
<dbReference type="NCBIfam" id="TIGR04057">
    <property type="entry name" value="SusC_RagA_signa"/>
    <property type="match status" value="1"/>
</dbReference>
<dbReference type="GO" id="GO:0009279">
    <property type="term" value="C:cell outer membrane"/>
    <property type="evidence" value="ECO:0007669"/>
    <property type="project" value="UniProtKB-SubCell"/>
</dbReference>
<dbReference type="InterPro" id="IPR023997">
    <property type="entry name" value="TonB-dep_OMP_SusC/RagA_CS"/>
</dbReference>
<dbReference type="PROSITE" id="PS52016">
    <property type="entry name" value="TONB_DEPENDENT_REC_3"/>
    <property type="match status" value="1"/>
</dbReference>
<dbReference type="EMBL" id="QEAS01000019">
    <property type="protein sequence ID" value="PWG78926.1"/>
    <property type="molecule type" value="Genomic_DNA"/>
</dbReference>
<dbReference type="AlphaFoldDB" id="A0A2U2PBZ5"/>
<dbReference type="NCBIfam" id="TIGR04056">
    <property type="entry name" value="OMP_RagA_SusC"/>
    <property type="match status" value="1"/>
</dbReference>
<dbReference type="InterPro" id="IPR036942">
    <property type="entry name" value="Beta-barrel_TonB_sf"/>
</dbReference>